<evidence type="ECO:0000313" key="1">
    <source>
        <dbReference type="EMBL" id="CAJ1971638.1"/>
    </source>
</evidence>
<gene>
    <name evidence="1" type="ORF">AYBTSS11_LOCUS23639</name>
</gene>
<dbReference type="EMBL" id="OY731405">
    <property type="protein sequence ID" value="CAJ1971638.1"/>
    <property type="molecule type" value="Genomic_DNA"/>
</dbReference>
<sequence length="62" mass="7448">MDSLNVQTYDAFRKFQEQKLLKEDRVHNTYISKEYNQQEFIEDIIAKNMNMPTNFGILSETE</sequence>
<proteinExistence type="predicted"/>
<dbReference type="Proteomes" id="UP001189624">
    <property type="component" value="Chromosome 8"/>
</dbReference>
<evidence type="ECO:0000313" key="2">
    <source>
        <dbReference type="Proteomes" id="UP001189624"/>
    </source>
</evidence>
<dbReference type="Gramene" id="rna-AYBTSS11_LOCUS23639">
    <property type="protein sequence ID" value="CAJ1971638.1"/>
    <property type="gene ID" value="gene-AYBTSS11_LOCUS23639"/>
</dbReference>
<organism evidence="1 2">
    <name type="scientific">Sphenostylis stenocarpa</name>
    <dbReference type="NCBI Taxonomy" id="92480"/>
    <lineage>
        <taxon>Eukaryota</taxon>
        <taxon>Viridiplantae</taxon>
        <taxon>Streptophyta</taxon>
        <taxon>Embryophyta</taxon>
        <taxon>Tracheophyta</taxon>
        <taxon>Spermatophyta</taxon>
        <taxon>Magnoliopsida</taxon>
        <taxon>eudicotyledons</taxon>
        <taxon>Gunneridae</taxon>
        <taxon>Pentapetalae</taxon>
        <taxon>rosids</taxon>
        <taxon>fabids</taxon>
        <taxon>Fabales</taxon>
        <taxon>Fabaceae</taxon>
        <taxon>Papilionoideae</taxon>
        <taxon>50 kb inversion clade</taxon>
        <taxon>NPAAA clade</taxon>
        <taxon>indigoferoid/millettioid clade</taxon>
        <taxon>Phaseoleae</taxon>
        <taxon>Sphenostylis</taxon>
    </lineage>
</organism>
<reference evidence="1" key="1">
    <citation type="submission" date="2023-10" db="EMBL/GenBank/DDBJ databases">
        <authorList>
            <person name="Domelevo Entfellner J.-B."/>
        </authorList>
    </citation>
    <scope>NUCLEOTIDE SEQUENCE</scope>
</reference>
<name>A0AA86SS77_9FABA</name>
<protein>
    <submittedName>
        <fullName evidence="1">Uncharacterized protein</fullName>
    </submittedName>
</protein>
<accession>A0AA86SS77</accession>
<dbReference type="AlphaFoldDB" id="A0AA86SS77"/>
<keyword evidence="2" id="KW-1185">Reference proteome</keyword>